<dbReference type="Proteomes" id="UP000233551">
    <property type="component" value="Unassembled WGS sequence"/>
</dbReference>
<accession>A0A2I0JVI1</accession>
<organism evidence="1 2">
    <name type="scientific">Punica granatum</name>
    <name type="common">Pomegranate</name>
    <dbReference type="NCBI Taxonomy" id="22663"/>
    <lineage>
        <taxon>Eukaryota</taxon>
        <taxon>Viridiplantae</taxon>
        <taxon>Streptophyta</taxon>
        <taxon>Embryophyta</taxon>
        <taxon>Tracheophyta</taxon>
        <taxon>Spermatophyta</taxon>
        <taxon>Magnoliopsida</taxon>
        <taxon>eudicotyledons</taxon>
        <taxon>Gunneridae</taxon>
        <taxon>Pentapetalae</taxon>
        <taxon>rosids</taxon>
        <taxon>malvids</taxon>
        <taxon>Myrtales</taxon>
        <taxon>Lythraceae</taxon>
        <taxon>Punica</taxon>
    </lineage>
</organism>
<proteinExistence type="predicted"/>
<protein>
    <submittedName>
        <fullName evidence="1">Uncharacterized protein</fullName>
    </submittedName>
</protein>
<evidence type="ECO:0000313" key="2">
    <source>
        <dbReference type="Proteomes" id="UP000233551"/>
    </source>
</evidence>
<keyword evidence="2" id="KW-1185">Reference proteome</keyword>
<sequence>MRSCLWSLKKDQLAAVRKRFKDVDDLEGFVHANGYAGTTPWTAAGYARSELNSSTSRWSVASVSKMWMIWRDLSTLTGIAGHRRGLSRPTRRSRVLITYINCGRLWEKMVGARRPLSLSLFSMT</sequence>
<dbReference type="EMBL" id="PGOL01001170">
    <property type="protein sequence ID" value="PKI60262.1"/>
    <property type="molecule type" value="Genomic_DNA"/>
</dbReference>
<reference evidence="1 2" key="1">
    <citation type="submission" date="2017-11" db="EMBL/GenBank/DDBJ databases">
        <title>De-novo sequencing of pomegranate (Punica granatum L.) genome.</title>
        <authorList>
            <person name="Akparov Z."/>
            <person name="Amiraslanov A."/>
            <person name="Hajiyeva S."/>
            <person name="Abbasov M."/>
            <person name="Kaur K."/>
            <person name="Hamwieh A."/>
            <person name="Solovyev V."/>
            <person name="Salamov A."/>
            <person name="Braich B."/>
            <person name="Kosarev P."/>
            <person name="Mahmoud A."/>
            <person name="Hajiyev E."/>
            <person name="Babayeva S."/>
            <person name="Izzatullayeva V."/>
            <person name="Mammadov A."/>
            <person name="Mammadov A."/>
            <person name="Sharifova S."/>
            <person name="Ojaghi J."/>
            <person name="Eynullazada K."/>
            <person name="Bayramov B."/>
            <person name="Abdulazimova A."/>
            <person name="Shahmuradov I."/>
        </authorList>
    </citation>
    <scope>NUCLEOTIDE SEQUENCE [LARGE SCALE GENOMIC DNA]</scope>
    <source>
        <strain evidence="2">cv. AG2017</strain>
        <tissue evidence="1">Leaf</tissue>
    </source>
</reference>
<evidence type="ECO:0000313" key="1">
    <source>
        <dbReference type="EMBL" id="PKI60262.1"/>
    </source>
</evidence>
<dbReference type="AlphaFoldDB" id="A0A2I0JVI1"/>
<comment type="caution">
    <text evidence="1">The sequence shown here is derived from an EMBL/GenBank/DDBJ whole genome shotgun (WGS) entry which is preliminary data.</text>
</comment>
<name>A0A2I0JVI1_PUNGR</name>
<gene>
    <name evidence="1" type="ORF">CRG98_019317</name>
</gene>